<evidence type="ECO:0000313" key="2">
    <source>
        <dbReference type="EMBL" id="PQJ96016.1"/>
    </source>
</evidence>
<evidence type="ECO:0000313" key="3">
    <source>
        <dbReference type="Proteomes" id="UP000239936"/>
    </source>
</evidence>
<dbReference type="PROSITE" id="PS51833">
    <property type="entry name" value="HDOD"/>
    <property type="match status" value="1"/>
</dbReference>
<dbReference type="GO" id="GO:0016301">
    <property type="term" value="F:kinase activity"/>
    <property type="evidence" value="ECO:0007669"/>
    <property type="project" value="UniProtKB-KW"/>
</dbReference>
<comment type="caution">
    <text evidence="2">The sequence shown here is derived from an EMBL/GenBank/DDBJ whole genome shotgun (WGS) entry which is preliminary data.</text>
</comment>
<dbReference type="InterPro" id="IPR052340">
    <property type="entry name" value="RNase_Y/CdgJ"/>
</dbReference>
<protein>
    <submittedName>
        <fullName evidence="2">Histidine kinase</fullName>
    </submittedName>
</protein>
<dbReference type="AlphaFoldDB" id="A0A2S7XQT2"/>
<dbReference type="PANTHER" id="PTHR33525:SF6">
    <property type="entry name" value="HDOD DOMAIN-CONTAINING PROTEIN"/>
    <property type="match status" value="1"/>
</dbReference>
<sequence>MIKQYPSKPELETAFKTIRQAQVPQIPDVVLALRAELARTEPNVKAVANLIAQDLALTGQILKRVNSPLFALSNKITGVQQAVALIGINRLVNLVTAEAVERLLEHPPGAARVIWESIMEQAQVAVTIAQKVTNLNLEEVYLFGIMHDVGSLIFAEQLDNYGYEWVLRSGSPQSLLAHEQAALGVDHTTVGFLLASIWQLPDHLTLAIYHHHAANYQQLEDSRVRALVAITQLTHALMALPFGTHDQPEMLTYRDRGRLELDISEEDWAGLCKHAMEGSWPG</sequence>
<dbReference type="InterPro" id="IPR013976">
    <property type="entry name" value="HDOD"/>
</dbReference>
<dbReference type="EMBL" id="PPGH01000035">
    <property type="protein sequence ID" value="PQJ96016.1"/>
    <property type="molecule type" value="Genomic_DNA"/>
</dbReference>
<keyword evidence="2" id="KW-0418">Kinase</keyword>
<gene>
    <name evidence="2" type="ORF">CXB77_09235</name>
</gene>
<dbReference type="Pfam" id="PF08668">
    <property type="entry name" value="HDOD"/>
    <property type="match status" value="1"/>
</dbReference>
<dbReference type="PANTHER" id="PTHR33525">
    <property type="match status" value="1"/>
</dbReference>
<organism evidence="2 3">
    <name type="scientific">Chromatium okenii</name>
    <dbReference type="NCBI Taxonomy" id="61644"/>
    <lineage>
        <taxon>Bacteria</taxon>
        <taxon>Pseudomonadati</taxon>
        <taxon>Pseudomonadota</taxon>
        <taxon>Gammaproteobacteria</taxon>
        <taxon>Chromatiales</taxon>
        <taxon>Chromatiaceae</taxon>
        <taxon>Chromatium</taxon>
    </lineage>
</organism>
<keyword evidence="2" id="KW-0808">Transferase</keyword>
<dbReference type="Proteomes" id="UP000239936">
    <property type="component" value="Unassembled WGS sequence"/>
</dbReference>
<dbReference type="Gene3D" id="1.10.3210.10">
    <property type="entry name" value="Hypothetical protein af1432"/>
    <property type="match status" value="1"/>
</dbReference>
<evidence type="ECO:0000259" key="1">
    <source>
        <dbReference type="PROSITE" id="PS51833"/>
    </source>
</evidence>
<accession>A0A2S7XQT2</accession>
<dbReference type="OrthoDB" id="9784953at2"/>
<feature type="domain" description="HDOD" evidence="1">
    <location>
        <begin position="23"/>
        <end position="214"/>
    </location>
</feature>
<proteinExistence type="predicted"/>
<dbReference type="RefSeq" id="WP_105073654.1">
    <property type="nucleotide sequence ID" value="NZ_PPGH01000035.1"/>
</dbReference>
<reference evidence="2 3" key="1">
    <citation type="submission" date="2018-01" db="EMBL/GenBank/DDBJ databases">
        <title>The complete genome sequence of Chromatium okenii LaCa, a purple sulfur bacterium with a turbulent life.</title>
        <authorList>
            <person name="Luedin S.M."/>
            <person name="Liechti N."/>
            <person name="Storelli N."/>
            <person name="Danza F."/>
            <person name="Wittwer M."/>
            <person name="Pothier J.F."/>
            <person name="Tonolla M.A."/>
        </authorList>
    </citation>
    <scope>NUCLEOTIDE SEQUENCE [LARGE SCALE GENOMIC DNA]</scope>
    <source>
        <strain evidence="2 3">LaCa</strain>
    </source>
</reference>
<keyword evidence="3" id="KW-1185">Reference proteome</keyword>
<dbReference type="SUPFAM" id="SSF109604">
    <property type="entry name" value="HD-domain/PDEase-like"/>
    <property type="match status" value="1"/>
</dbReference>
<name>A0A2S7XQT2_9GAMM</name>